<dbReference type="EMBL" id="ASWO01000007">
    <property type="protein sequence ID" value="EOT83017.1"/>
    <property type="molecule type" value="Genomic_DNA"/>
</dbReference>
<dbReference type="GO" id="GO:0000976">
    <property type="term" value="F:transcription cis-regulatory region binding"/>
    <property type="evidence" value="ECO:0007669"/>
    <property type="project" value="TreeGrafter"/>
</dbReference>
<dbReference type="eggNOG" id="COG0745">
    <property type="taxonomic scope" value="Bacteria"/>
</dbReference>
<dbReference type="SUPFAM" id="SSF52172">
    <property type="entry name" value="CheY-like"/>
    <property type="match status" value="1"/>
</dbReference>
<name>S0NNF3_9ENTE</name>
<proteinExistence type="predicted"/>
<keyword evidence="6" id="KW-0804">Transcription</keyword>
<dbReference type="InterPro" id="IPR001867">
    <property type="entry name" value="OmpR/PhoB-type_DNA-bd"/>
</dbReference>
<feature type="modified residue" description="4-aspartylphosphate" evidence="7">
    <location>
        <position position="52"/>
    </location>
</feature>
<dbReference type="InterPro" id="IPR016032">
    <property type="entry name" value="Sig_transdc_resp-reg_C-effctor"/>
</dbReference>
<dbReference type="InterPro" id="IPR001789">
    <property type="entry name" value="Sig_transdc_resp-reg_receiver"/>
</dbReference>
<evidence type="ECO:0000313" key="12">
    <source>
        <dbReference type="Proteomes" id="UP000015961"/>
    </source>
</evidence>
<gene>
    <name evidence="11" type="ORF">I573_02130</name>
</gene>
<dbReference type="Gene3D" id="3.40.50.2300">
    <property type="match status" value="1"/>
</dbReference>
<dbReference type="CDD" id="cd17574">
    <property type="entry name" value="REC_OmpR"/>
    <property type="match status" value="1"/>
</dbReference>
<dbReference type="Pfam" id="PF00486">
    <property type="entry name" value="Trans_reg_C"/>
    <property type="match status" value="1"/>
</dbReference>
<keyword evidence="5" id="KW-0010">Activator</keyword>
<keyword evidence="12" id="KW-1185">Reference proteome</keyword>
<evidence type="ECO:0000259" key="10">
    <source>
        <dbReference type="PROSITE" id="PS51755"/>
    </source>
</evidence>
<evidence type="ECO:0000256" key="7">
    <source>
        <dbReference type="PROSITE-ProRule" id="PRU00169"/>
    </source>
</evidence>
<dbReference type="InterPro" id="IPR036388">
    <property type="entry name" value="WH-like_DNA-bd_sf"/>
</dbReference>
<dbReference type="PANTHER" id="PTHR48111">
    <property type="entry name" value="REGULATOR OF RPOS"/>
    <property type="match status" value="1"/>
</dbReference>
<evidence type="ECO:0000256" key="6">
    <source>
        <dbReference type="ARBA" id="ARBA00023163"/>
    </source>
</evidence>
<dbReference type="GO" id="GO:0006355">
    <property type="term" value="P:regulation of DNA-templated transcription"/>
    <property type="evidence" value="ECO:0007669"/>
    <property type="project" value="InterPro"/>
</dbReference>
<feature type="DNA-binding region" description="OmpR/PhoB-type" evidence="8">
    <location>
        <begin position="132"/>
        <end position="231"/>
    </location>
</feature>
<evidence type="ECO:0000256" key="4">
    <source>
        <dbReference type="ARBA" id="ARBA00023125"/>
    </source>
</evidence>
<evidence type="ECO:0000256" key="5">
    <source>
        <dbReference type="ARBA" id="ARBA00023159"/>
    </source>
</evidence>
<dbReference type="PANTHER" id="PTHR48111:SF26">
    <property type="entry name" value="STAGE 0 SPORULATION PROTEIN A HOMOLOG"/>
    <property type="match status" value="1"/>
</dbReference>
<dbReference type="GO" id="GO:0032993">
    <property type="term" value="C:protein-DNA complex"/>
    <property type="evidence" value="ECO:0007669"/>
    <property type="project" value="TreeGrafter"/>
</dbReference>
<feature type="domain" description="OmpR/PhoB-type" evidence="10">
    <location>
        <begin position="132"/>
        <end position="231"/>
    </location>
</feature>
<accession>S0NNF3</accession>
<dbReference type="PROSITE" id="PS51755">
    <property type="entry name" value="OMPR_PHOB"/>
    <property type="match status" value="1"/>
</dbReference>
<dbReference type="Proteomes" id="UP000015961">
    <property type="component" value="Unassembled WGS sequence"/>
</dbReference>
<dbReference type="GO" id="GO:0000156">
    <property type="term" value="F:phosphorelay response regulator activity"/>
    <property type="evidence" value="ECO:0007669"/>
    <property type="project" value="TreeGrafter"/>
</dbReference>
<dbReference type="GO" id="GO:0005829">
    <property type="term" value="C:cytosol"/>
    <property type="evidence" value="ECO:0007669"/>
    <property type="project" value="TreeGrafter"/>
</dbReference>
<dbReference type="PATRIC" id="fig|1140003.3.peg.1883"/>
<dbReference type="Gene3D" id="6.10.250.690">
    <property type="match status" value="1"/>
</dbReference>
<dbReference type="SUPFAM" id="SSF46894">
    <property type="entry name" value="C-terminal effector domain of the bipartite response regulators"/>
    <property type="match status" value="1"/>
</dbReference>
<dbReference type="SMART" id="SM00448">
    <property type="entry name" value="REC"/>
    <property type="match status" value="1"/>
</dbReference>
<dbReference type="FunFam" id="1.10.10.10:FF:000018">
    <property type="entry name" value="DNA-binding response regulator ResD"/>
    <property type="match status" value="1"/>
</dbReference>
<dbReference type="PROSITE" id="PS50110">
    <property type="entry name" value="RESPONSE_REGULATORY"/>
    <property type="match status" value="1"/>
</dbReference>
<dbReference type="InterPro" id="IPR011006">
    <property type="entry name" value="CheY-like_superfamily"/>
</dbReference>
<evidence type="ECO:0000259" key="9">
    <source>
        <dbReference type="PROSITE" id="PS50110"/>
    </source>
</evidence>
<dbReference type="AlphaFoldDB" id="S0NNF3"/>
<evidence type="ECO:0000256" key="1">
    <source>
        <dbReference type="ARBA" id="ARBA00022553"/>
    </source>
</evidence>
<keyword evidence="3" id="KW-0805">Transcription regulation</keyword>
<evidence type="ECO:0000256" key="2">
    <source>
        <dbReference type="ARBA" id="ARBA00023012"/>
    </source>
</evidence>
<dbReference type="InterPro" id="IPR039420">
    <property type="entry name" value="WalR-like"/>
</dbReference>
<keyword evidence="4 8" id="KW-0238">DNA-binding</keyword>
<dbReference type="Gene3D" id="1.10.10.10">
    <property type="entry name" value="Winged helix-like DNA-binding domain superfamily/Winged helix DNA-binding domain"/>
    <property type="match status" value="1"/>
</dbReference>
<organism evidence="11 12">
    <name type="scientific">Enterococcus sulfureus ATCC 49903</name>
    <dbReference type="NCBI Taxonomy" id="1140003"/>
    <lineage>
        <taxon>Bacteria</taxon>
        <taxon>Bacillati</taxon>
        <taxon>Bacillota</taxon>
        <taxon>Bacilli</taxon>
        <taxon>Lactobacillales</taxon>
        <taxon>Enterococcaceae</taxon>
        <taxon>Enterococcus</taxon>
    </lineage>
</organism>
<protein>
    <recommendedName>
        <fullName evidence="13">Two-component system response regulator receiver protein</fullName>
    </recommendedName>
</protein>
<dbReference type="SMART" id="SM00862">
    <property type="entry name" value="Trans_reg_C"/>
    <property type="match status" value="1"/>
</dbReference>
<dbReference type="STRING" id="1140003.OMY_01953"/>
<dbReference type="OrthoDB" id="9790442at2"/>
<reference evidence="11 12" key="1">
    <citation type="submission" date="2013-03" db="EMBL/GenBank/DDBJ databases">
        <title>The Genome Sequence of Enterococcus sulfureus ATCC_49903 (PacBio/Illumina hybrid assembly).</title>
        <authorList>
            <consortium name="The Broad Institute Genomics Platform"/>
            <consortium name="The Broad Institute Genome Sequencing Center for Infectious Disease"/>
            <person name="Earl A."/>
            <person name="Russ C."/>
            <person name="Gilmore M."/>
            <person name="Surin D."/>
            <person name="Walker B."/>
            <person name="Young S."/>
            <person name="Zeng Q."/>
            <person name="Gargeya S."/>
            <person name="Fitzgerald M."/>
            <person name="Haas B."/>
            <person name="Abouelleil A."/>
            <person name="Allen A.W."/>
            <person name="Alvarado L."/>
            <person name="Arachchi H.M."/>
            <person name="Berlin A.M."/>
            <person name="Chapman S.B."/>
            <person name="Gainer-Dewar J."/>
            <person name="Goldberg J."/>
            <person name="Griggs A."/>
            <person name="Gujja S."/>
            <person name="Hansen M."/>
            <person name="Howarth C."/>
            <person name="Imamovic A."/>
            <person name="Ireland A."/>
            <person name="Larimer J."/>
            <person name="McCowan C."/>
            <person name="Murphy C."/>
            <person name="Pearson M."/>
            <person name="Poon T.W."/>
            <person name="Priest M."/>
            <person name="Roberts A."/>
            <person name="Saif S."/>
            <person name="Shea T."/>
            <person name="Sisk P."/>
            <person name="Sykes S."/>
            <person name="Wortman J."/>
            <person name="Nusbaum C."/>
            <person name="Birren B."/>
        </authorList>
    </citation>
    <scope>NUCLEOTIDE SEQUENCE [LARGE SCALE GENOMIC DNA]</scope>
    <source>
        <strain evidence="11 12">ATCC 49903</strain>
    </source>
</reference>
<dbReference type="CDD" id="cd00383">
    <property type="entry name" value="trans_reg_C"/>
    <property type="match status" value="1"/>
</dbReference>
<keyword evidence="2" id="KW-0902">Two-component regulatory system</keyword>
<evidence type="ECO:0000256" key="3">
    <source>
        <dbReference type="ARBA" id="ARBA00023015"/>
    </source>
</evidence>
<feature type="domain" description="Response regulatory" evidence="9">
    <location>
        <begin position="3"/>
        <end position="116"/>
    </location>
</feature>
<dbReference type="RefSeq" id="WP_016186385.1">
    <property type="nucleotide sequence ID" value="NZ_ASWO01000007.1"/>
</dbReference>
<evidence type="ECO:0008006" key="13">
    <source>
        <dbReference type="Google" id="ProtNLM"/>
    </source>
</evidence>
<sequence>MERILIIEDDEAIAMIEKDFLEINGYEVTIALDGEIGLNYAQTKPFDLIILDIMVPKLDGLTLMKQLRPVLAIPILFVTAKTEELDRLRGLGIGADDYICKPFSPTELVARVKSNLATYERIKQQFDHTPVQNELVIGPIRIQPQTYRLWVSDREVTLKRKEFELLLFLMEHVDQVLSKEQLYDHIWGGDAFGDLRTVVVHINRLREKIEQDPSTPKHIQTVWGAGYKFIP</sequence>
<evidence type="ECO:0000256" key="8">
    <source>
        <dbReference type="PROSITE-ProRule" id="PRU01091"/>
    </source>
</evidence>
<evidence type="ECO:0000313" key="11">
    <source>
        <dbReference type="EMBL" id="EOT83017.1"/>
    </source>
</evidence>
<comment type="caution">
    <text evidence="11">The sequence shown here is derived from an EMBL/GenBank/DDBJ whole genome shotgun (WGS) entry which is preliminary data.</text>
</comment>
<keyword evidence="1 7" id="KW-0597">Phosphoprotein</keyword>
<dbReference type="Pfam" id="PF00072">
    <property type="entry name" value="Response_reg"/>
    <property type="match status" value="1"/>
</dbReference>